<evidence type="ECO:0000313" key="1">
    <source>
        <dbReference type="EMBL" id="GIG45417.1"/>
    </source>
</evidence>
<sequence>MRPEARQRLDEQYQRMVGQAKQRSAANWRHAVQVGLELGMGEPLGLYHRTEITPPVRLRRGRFVRWLYAYPDGLVEVDPGVPPRPVRWDEVTGVVDHWTPDVSESESSWSYKGFLLTAGDDRTVTIRADYQNALDPYGPGGGFFAALVPAEVAADFPLVRPIADLITEQAVARVVARQVEAVRAGRVVRRGDVRVTPAGIVGPKDAGATPWAEIERVELRPGRVDVRLTNGKSRRYVNYLDGSGYSVLCQLLVGLGAQASYEARG</sequence>
<proteinExistence type="predicted"/>
<evidence type="ECO:0000313" key="2">
    <source>
        <dbReference type="Proteomes" id="UP000660611"/>
    </source>
</evidence>
<dbReference type="Proteomes" id="UP000660611">
    <property type="component" value="Unassembled WGS sequence"/>
</dbReference>
<name>A0A919U875_9ACTN</name>
<reference evidence="1" key="1">
    <citation type="submission" date="2021-01" db="EMBL/GenBank/DDBJ databases">
        <title>Whole genome shotgun sequence of Dactylosporangium siamense NBRC 106093.</title>
        <authorList>
            <person name="Komaki H."/>
            <person name="Tamura T."/>
        </authorList>
    </citation>
    <scope>NUCLEOTIDE SEQUENCE</scope>
    <source>
        <strain evidence="1">NBRC 106093</strain>
    </source>
</reference>
<keyword evidence="2" id="KW-1185">Reference proteome</keyword>
<dbReference type="AlphaFoldDB" id="A0A919U875"/>
<comment type="caution">
    <text evidence="1">The sequence shown here is derived from an EMBL/GenBank/DDBJ whole genome shotgun (WGS) entry which is preliminary data.</text>
</comment>
<gene>
    <name evidence="1" type="ORF">Dsi01nite_034580</name>
</gene>
<organism evidence="1 2">
    <name type="scientific">Dactylosporangium siamense</name>
    <dbReference type="NCBI Taxonomy" id="685454"/>
    <lineage>
        <taxon>Bacteria</taxon>
        <taxon>Bacillati</taxon>
        <taxon>Actinomycetota</taxon>
        <taxon>Actinomycetes</taxon>
        <taxon>Micromonosporales</taxon>
        <taxon>Micromonosporaceae</taxon>
        <taxon>Dactylosporangium</taxon>
    </lineage>
</organism>
<dbReference type="EMBL" id="BONQ01000052">
    <property type="protein sequence ID" value="GIG45417.1"/>
    <property type="molecule type" value="Genomic_DNA"/>
</dbReference>
<protein>
    <submittedName>
        <fullName evidence="1">Uncharacterized protein</fullName>
    </submittedName>
</protein>
<accession>A0A919U875</accession>